<name>A0A0P9M109_9PSED</name>
<evidence type="ECO:0000256" key="1">
    <source>
        <dbReference type="SAM" id="Phobius"/>
    </source>
</evidence>
<dbReference type="EMBL" id="LJQB01000053">
    <property type="protein sequence ID" value="KPW84931.1"/>
    <property type="molecule type" value="Genomic_DNA"/>
</dbReference>
<feature type="transmembrane region" description="Helical" evidence="1">
    <location>
        <begin position="176"/>
        <end position="195"/>
    </location>
</feature>
<gene>
    <name evidence="2" type="ORF">ALO92_04872</name>
</gene>
<keyword evidence="1" id="KW-1133">Transmembrane helix</keyword>
<keyword evidence="1" id="KW-0812">Transmembrane</keyword>
<sequence length="245" mass="27154">MASQQGLVTGPPEQSGMEAGTQGYRLMLSEHPQPAHGQRYYALVAACLGWSGLVIQLYLILIGRYADHASLLGGLVRFSSFFTVLTNTLVAVALSCALTTQQSVGHRFFRHPVVCGGIAVSIALVGIAYNILLRHLWHPEGWQWVADELLHDIMPLAFVLYWWLYVPKGALRLSHVALWAIYPIVYFAYVLLRGHMFGDYLYPFIDVGTLGFPKAFINALGVLLGFVLIALLLLGVDKRASRRTL</sequence>
<dbReference type="AlphaFoldDB" id="A0A0P9M109"/>
<dbReference type="NCBIfam" id="NF038065">
    <property type="entry name" value="Pr6Pr"/>
    <property type="match status" value="1"/>
</dbReference>
<comment type="caution">
    <text evidence="2">The sequence shown here is derived from an EMBL/GenBank/DDBJ whole genome shotgun (WGS) entry which is preliminary data.</text>
</comment>
<feature type="transmembrane region" description="Helical" evidence="1">
    <location>
        <begin position="112"/>
        <end position="132"/>
    </location>
</feature>
<feature type="transmembrane region" description="Helical" evidence="1">
    <location>
        <begin position="40"/>
        <end position="61"/>
    </location>
</feature>
<feature type="transmembrane region" description="Helical" evidence="1">
    <location>
        <begin position="81"/>
        <end position="100"/>
    </location>
</feature>
<feature type="transmembrane region" description="Helical" evidence="1">
    <location>
        <begin position="215"/>
        <end position="236"/>
    </location>
</feature>
<keyword evidence="1" id="KW-0472">Membrane</keyword>
<accession>A0A0P9M109</accession>
<evidence type="ECO:0008006" key="4">
    <source>
        <dbReference type="Google" id="ProtNLM"/>
    </source>
</evidence>
<dbReference type="InterPro" id="IPR049713">
    <property type="entry name" value="Pr6Pr-like"/>
</dbReference>
<proteinExistence type="predicted"/>
<evidence type="ECO:0000313" key="3">
    <source>
        <dbReference type="Proteomes" id="UP000050411"/>
    </source>
</evidence>
<evidence type="ECO:0000313" key="2">
    <source>
        <dbReference type="EMBL" id="KPW84931.1"/>
    </source>
</evidence>
<dbReference type="Proteomes" id="UP000050411">
    <property type="component" value="Unassembled WGS sequence"/>
</dbReference>
<dbReference type="PATRIC" id="fig|200452.3.peg.2589"/>
<protein>
    <recommendedName>
        <fullName evidence="4">Integral membrane protein</fullName>
    </recommendedName>
</protein>
<feature type="transmembrane region" description="Helical" evidence="1">
    <location>
        <begin position="144"/>
        <end position="164"/>
    </location>
</feature>
<organism evidence="2 3">
    <name type="scientific">Pseudomonas congelans</name>
    <dbReference type="NCBI Taxonomy" id="200452"/>
    <lineage>
        <taxon>Bacteria</taxon>
        <taxon>Pseudomonadati</taxon>
        <taxon>Pseudomonadota</taxon>
        <taxon>Gammaproteobacteria</taxon>
        <taxon>Pseudomonadales</taxon>
        <taxon>Pseudomonadaceae</taxon>
        <taxon>Pseudomonas</taxon>
    </lineage>
</organism>
<reference evidence="2 3" key="1">
    <citation type="submission" date="2015-09" db="EMBL/GenBank/DDBJ databases">
        <title>Genome announcement of multiple Pseudomonas syringae strains.</title>
        <authorList>
            <person name="Thakur S."/>
            <person name="Wang P.W."/>
            <person name="Gong Y."/>
            <person name="Weir B.S."/>
            <person name="Guttman D.S."/>
        </authorList>
    </citation>
    <scope>NUCLEOTIDE SEQUENCE [LARGE SCALE GENOMIC DNA]</scope>
    <source>
        <strain evidence="2 3">ICMP19117</strain>
    </source>
</reference>